<dbReference type="EMBL" id="JABDJR010000663">
    <property type="protein sequence ID" value="NNF08368.1"/>
    <property type="molecule type" value="Genomic_DNA"/>
</dbReference>
<feature type="transmembrane region" description="Helical" evidence="6">
    <location>
        <begin position="26"/>
        <end position="45"/>
    </location>
</feature>
<evidence type="ECO:0000256" key="2">
    <source>
        <dbReference type="ARBA" id="ARBA00022741"/>
    </source>
</evidence>
<dbReference type="AlphaFoldDB" id="A0A7Y2EH50"/>
<accession>A0A7Y2EH50</accession>
<dbReference type="Pfam" id="PF00069">
    <property type="entry name" value="Pkinase"/>
    <property type="match status" value="1"/>
</dbReference>
<keyword evidence="3 8" id="KW-0418">Kinase</keyword>
<evidence type="ECO:0000256" key="5">
    <source>
        <dbReference type="PROSITE-ProRule" id="PRU10141"/>
    </source>
</evidence>
<dbReference type="Gene3D" id="3.30.200.20">
    <property type="entry name" value="Phosphorylase Kinase, domain 1"/>
    <property type="match status" value="1"/>
</dbReference>
<feature type="transmembrane region" description="Helical" evidence="6">
    <location>
        <begin position="119"/>
        <end position="137"/>
    </location>
</feature>
<comment type="caution">
    <text evidence="8">The sequence shown here is derived from an EMBL/GenBank/DDBJ whole genome shotgun (WGS) entry which is preliminary data.</text>
</comment>
<feature type="domain" description="Protein kinase" evidence="7">
    <location>
        <begin position="210"/>
        <end position="486"/>
    </location>
</feature>
<dbReference type="PANTHER" id="PTHR43289:SF6">
    <property type="entry name" value="SERINE_THREONINE-PROTEIN KINASE NEKL-3"/>
    <property type="match status" value="1"/>
</dbReference>
<keyword evidence="4 5" id="KW-0067">ATP-binding</keyword>
<dbReference type="InterPro" id="IPR008271">
    <property type="entry name" value="Ser/Thr_kinase_AS"/>
</dbReference>
<reference evidence="8 9" key="1">
    <citation type="submission" date="2020-03" db="EMBL/GenBank/DDBJ databases">
        <title>Metabolic flexibility allows generalist bacteria to become dominant in a frequently disturbed ecosystem.</title>
        <authorList>
            <person name="Chen Y.-J."/>
            <person name="Leung P.M."/>
            <person name="Bay S.K."/>
            <person name="Hugenholtz P."/>
            <person name="Kessler A.J."/>
            <person name="Shelley G."/>
            <person name="Waite D.W."/>
            <person name="Cook P.L."/>
            <person name="Greening C."/>
        </authorList>
    </citation>
    <scope>NUCLEOTIDE SEQUENCE [LARGE SCALE GENOMIC DNA]</scope>
    <source>
        <strain evidence="8">SS_bin_28</strain>
    </source>
</reference>
<evidence type="ECO:0000256" key="1">
    <source>
        <dbReference type="ARBA" id="ARBA00022679"/>
    </source>
</evidence>
<sequence length="528" mass="59228">MNRQHLIGETNVSPRELEHLRRRVRLYLQIMLVIDIGAYVSDYIMPMIVEGLVIPQAPLASRLVRWGLTASEATGWLVVRFTRPPRAVLIAIEAALTISLALVYTYIASVYMSGPMAQYSPVFAMFGIMLFLSVRASLVPSPIFRTVIISSLSVLCLFVFQREEIGALHPTVFEGLTFIGGAFVLVTTVTSYVIYGLRREVREALRLGQYTLEEKLGEGGMGAVYRAKHALLRREAAIKLIKPELLGEGAKRTEALTRFEREANVTANLKSPHTIQLYDFGVSDEGAFYYVMELLKGVDLETAVRKYGPMPPERVVFLLNQICDSLEEAHAASLVHRDIKPSNIFVCRHGVHCDVVKVLDFGLVTLGTQTGADRTEAREHGFVRGTPAYVAPETVTHEAPVDGRADIYALGCVGYWMLTGRAPFEKETVTETILAHINEPPVPPSRVSEQTIPETLEHLILQCMAKEPENRPDSVAILSSRLRETLTGERWNQIRARRWWDLHKPETKHDRYPDELANVTVSRRPQEG</sequence>
<dbReference type="InterPro" id="IPR000719">
    <property type="entry name" value="Prot_kinase_dom"/>
</dbReference>
<evidence type="ECO:0000256" key="3">
    <source>
        <dbReference type="ARBA" id="ARBA00022777"/>
    </source>
</evidence>
<evidence type="ECO:0000256" key="6">
    <source>
        <dbReference type="SAM" id="Phobius"/>
    </source>
</evidence>
<dbReference type="Proteomes" id="UP000547674">
    <property type="component" value="Unassembled WGS sequence"/>
</dbReference>
<keyword evidence="6" id="KW-0812">Transmembrane</keyword>
<feature type="binding site" evidence="5">
    <location>
        <position position="239"/>
    </location>
    <ligand>
        <name>ATP</name>
        <dbReference type="ChEBI" id="CHEBI:30616"/>
    </ligand>
</feature>
<dbReference type="PROSITE" id="PS00107">
    <property type="entry name" value="PROTEIN_KINASE_ATP"/>
    <property type="match status" value="1"/>
</dbReference>
<dbReference type="CDD" id="cd14014">
    <property type="entry name" value="STKc_PknB_like"/>
    <property type="match status" value="1"/>
</dbReference>
<dbReference type="PROSITE" id="PS00108">
    <property type="entry name" value="PROTEIN_KINASE_ST"/>
    <property type="match status" value="1"/>
</dbReference>
<evidence type="ECO:0000313" key="9">
    <source>
        <dbReference type="Proteomes" id="UP000547674"/>
    </source>
</evidence>
<dbReference type="GO" id="GO:0005524">
    <property type="term" value="F:ATP binding"/>
    <property type="evidence" value="ECO:0007669"/>
    <property type="project" value="UniProtKB-UniRule"/>
</dbReference>
<evidence type="ECO:0000256" key="4">
    <source>
        <dbReference type="ARBA" id="ARBA00022840"/>
    </source>
</evidence>
<feature type="transmembrane region" description="Helical" evidence="6">
    <location>
        <begin position="87"/>
        <end position="107"/>
    </location>
</feature>
<dbReference type="SUPFAM" id="SSF56112">
    <property type="entry name" value="Protein kinase-like (PK-like)"/>
    <property type="match status" value="1"/>
</dbReference>
<gene>
    <name evidence="8" type="ORF">HKN21_16525</name>
</gene>
<organism evidence="8 9">
    <name type="scientific">Eiseniibacteriota bacterium</name>
    <dbReference type="NCBI Taxonomy" id="2212470"/>
    <lineage>
        <taxon>Bacteria</taxon>
        <taxon>Candidatus Eiseniibacteriota</taxon>
    </lineage>
</organism>
<dbReference type="InterPro" id="IPR017441">
    <property type="entry name" value="Protein_kinase_ATP_BS"/>
</dbReference>
<keyword evidence="2 5" id="KW-0547">Nucleotide-binding</keyword>
<dbReference type="SMART" id="SM00220">
    <property type="entry name" value="S_TKc"/>
    <property type="match status" value="1"/>
</dbReference>
<evidence type="ECO:0000259" key="7">
    <source>
        <dbReference type="PROSITE" id="PS50011"/>
    </source>
</evidence>
<feature type="transmembrane region" description="Helical" evidence="6">
    <location>
        <begin position="143"/>
        <end position="160"/>
    </location>
</feature>
<protein>
    <submittedName>
        <fullName evidence="8">Serine/threonine protein kinase</fullName>
    </submittedName>
</protein>
<dbReference type="InterPro" id="IPR011009">
    <property type="entry name" value="Kinase-like_dom_sf"/>
</dbReference>
<keyword evidence="6" id="KW-0472">Membrane</keyword>
<name>A0A7Y2EH50_UNCEI</name>
<dbReference type="GO" id="GO:0004674">
    <property type="term" value="F:protein serine/threonine kinase activity"/>
    <property type="evidence" value="ECO:0007669"/>
    <property type="project" value="UniProtKB-KW"/>
</dbReference>
<dbReference type="Gene3D" id="1.10.510.10">
    <property type="entry name" value="Transferase(Phosphotransferase) domain 1"/>
    <property type="match status" value="1"/>
</dbReference>
<dbReference type="PROSITE" id="PS50011">
    <property type="entry name" value="PROTEIN_KINASE_DOM"/>
    <property type="match status" value="1"/>
</dbReference>
<feature type="transmembrane region" description="Helical" evidence="6">
    <location>
        <begin position="172"/>
        <end position="195"/>
    </location>
</feature>
<keyword evidence="1" id="KW-0808">Transferase</keyword>
<keyword evidence="6" id="KW-1133">Transmembrane helix</keyword>
<dbReference type="PANTHER" id="PTHR43289">
    <property type="entry name" value="MITOGEN-ACTIVATED PROTEIN KINASE KINASE KINASE 20-RELATED"/>
    <property type="match status" value="1"/>
</dbReference>
<evidence type="ECO:0000313" key="8">
    <source>
        <dbReference type="EMBL" id="NNF08368.1"/>
    </source>
</evidence>
<proteinExistence type="predicted"/>
<keyword evidence="8" id="KW-0723">Serine/threonine-protein kinase</keyword>